<evidence type="ECO:0000313" key="2">
    <source>
        <dbReference type="EMBL" id="CAF1099050.1"/>
    </source>
</evidence>
<dbReference type="InterPro" id="IPR001810">
    <property type="entry name" value="F-box_dom"/>
</dbReference>
<comment type="caution">
    <text evidence="2">The sequence shown here is derived from an EMBL/GenBank/DDBJ whole genome shotgun (WGS) entry which is preliminary data.</text>
</comment>
<name>A0A814NYC1_ADIRI</name>
<organism evidence="2">
    <name type="scientific">Adineta ricciae</name>
    <name type="common">Rotifer</name>
    <dbReference type="NCBI Taxonomy" id="249248"/>
    <lineage>
        <taxon>Eukaryota</taxon>
        <taxon>Metazoa</taxon>
        <taxon>Spiralia</taxon>
        <taxon>Gnathifera</taxon>
        <taxon>Rotifera</taxon>
        <taxon>Eurotatoria</taxon>
        <taxon>Bdelloidea</taxon>
        <taxon>Adinetida</taxon>
        <taxon>Adinetidae</taxon>
        <taxon>Adineta</taxon>
    </lineage>
</organism>
<sequence>MSTTWFDRLPAEIIFQIFRYLSTNDIVYTFTHVNERFYRLLIANSQDYLKICLPKHNFQEWAAICSDIGSHVDSLIIDTSEIPFSLSYFSNLKRLSISCTLSNDQWKLIIDSQQFNQLKSFKLIKPRFIDYDNERDMKINHICMLSQFWNGDNSLEAIDYSPVIIQFPLLIRHRFRTNESLHSLRIALNVFTDIFTLLPFTPNLAYLNLQTYPPIQFKTNAEELKLKLKEFHLKFYNESGRMIYFDRLLDVINQISSTLVCLSLNLSESFLDCGTDSVPFDHLKLKQYMETMNKLSEFHMYAKLQPNQTKQNQRILLDLKKQQMLSDRNVFFGVHNNYFYTLPFYFDYLHEIDSNFHENLQNPGESWHNVRYVHLNFTLHYDEHIISVLKSKMPKLMAILWRKEYQSNRPYDEMRNMMANYIRIFHSNHQDFSSDSKKDWYAFRLNTPLHLYLQNEEVSLAIKKVMTQGNCVTHNGLVRLSKINRFHLSYFSHVDFSVDRHGASLEWYADILTKIVQTFQHLETIKVFVDDQSSANELIENLHMNHGSFRNFVLKRYSESFLLKKIN</sequence>
<dbReference type="SUPFAM" id="SSF81383">
    <property type="entry name" value="F-box domain"/>
    <property type="match status" value="1"/>
</dbReference>
<dbReference type="InterPro" id="IPR036047">
    <property type="entry name" value="F-box-like_dom_sf"/>
</dbReference>
<gene>
    <name evidence="2" type="ORF">EDS130_LOCUS19894</name>
</gene>
<dbReference type="PROSITE" id="PS50181">
    <property type="entry name" value="FBOX"/>
    <property type="match status" value="1"/>
</dbReference>
<proteinExistence type="predicted"/>
<dbReference type="Proteomes" id="UP000663852">
    <property type="component" value="Unassembled WGS sequence"/>
</dbReference>
<feature type="domain" description="F-box" evidence="1">
    <location>
        <begin position="3"/>
        <end position="51"/>
    </location>
</feature>
<dbReference type="AlphaFoldDB" id="A0A814NYC1"/>
<dbReference type="InterPro" id="IPR032675">
    <property type="entry name" value="LRR_dom_sf"/>
</dbReference>
<protein>
    <recommendedName>
        <fullName evidence="1">F-box domain-containing protein</fullName>
    </recommendedName>
</protein>
<dbReference type="EMBL" id="CAJNOJ010000096">
    <property type="protein sequence ID" value="CAF1099050.1"/>
    <property type="molecule type" value="Genomic_DNA"/>
</dbReference>
<evidence type="ECO:0000259" key="1">
    <source>
        <dbReference type="PROSITE" id="PS50181"/>
    </source>
</evidence>
<dbReference type="Gene3D" id="3.80.10.10">
    <property type="entry name" value="Ribonuclease Inhibitor"/>
    <property type="match status" value="1"/>
</dbReference>
<accession>A0A814NYC1</accession>
<reference evidence="2" key="1">
    <citation type="submission" date="2021-02" db="EMBL/GenBank/DDBJ databases">
        <authorList>
            <person name="Nowell W R."/>
        </authorList>
    </citation>
    <scope>NUCLEOTIDE SEQUENCE</scope>
</reference>